<name>A0A316W6M7_9BASI</name>
<sequence length="169" mass="18788">MSLLDKYQHLSAEQCRTKLKRGEFAEEEKDIKAMVRAITLRAGSHSHHFHFPRSTQKIKRRLAYPQPQLAATAKAQGSSACGRPSRPPSGMEVKAAPFRNALAASGLGQSATPPSRWIRRACHTRRSWQRVLRTGWDWSSSKFNAAQQAHTCTHASDHSAAPTIARCFG</sequence>
<keyword evidence="2" id="KW-1185">Reference proteome</keyword>
<dbReference type="Proteomes" id="UP000245783">
    <property type="component" value="Unassembled WGS sequence"/>
</dbReference>
<dbReference type="InParanoid" id="A0A316W6M7"/>
<dbReference type="GeneID" id="37032409"/>
<dbReference type="EMBL" id="KZ819354">
    <property type="protein sequence ID" value="PWN45560.1"/>
    <property type="molecule type" value="Genomic_DNA"/>
</dbReference>
<evidence type="ECO:0000313" key="2">
    <source>
        <dbReference type="Proteomes" id="UP000245783"/>
    </source>
</evidence>
<reference evidence="1 2" key="1">
    <citation type="journal article" date="2018" name="Mol. Biol. Evol.">
        <title>Broad Genomic Sampling Reveals a Smut Pathogenic Ancestry of the Fungal Clade Ustilaginomycotina.</title>
        <authorList>
            <person name="Kijpornyongpan T."/>
            <person name="Mondo S.J."/>
            <person name="Barry K."/>
            <person name="Sandor L."/>
            <person name="Lee J."/>
            <person name="Lipzen A."/>
            <person name="Pangilinan J."/>
            <person name="LaButti K."/>
            <person name="Hainaut M."/>
            <person name="Henrissat B."/>
            <person name="Grigoriev I.V."/>
            <person name="Spatafora J.W."/>
            <person name="Aime M.C."/>
        </authorList>
    </citation>
    <scope>NUCLEOTIDE SEQUENCE [LARGE SCALE GENOMIC DNA]</scope>
    <source>
        <strain evidence="1 2">MCA 4658</strain>
    </source>
</reference>
<proteinExistence type="predicted"/>
<evidence type="ECO:0000313" key="1">
    <source>
        <dbReference type="EMBL" id="PWN45560.1"/>
    </source>
</evidence>
<protein>
    <submittedName>
        <fullName evidence="1">Uncharacterized protein</fullName>
    </submittedName>
</protein>
<dbReference type="AlphaFoldDB" id="A0A316W6M7"/>
<dbReference type="RefSeq" id="XP_025372720.1">
    <property type="nucleotide sequence ID" value="XM_025510539.1"/>
</dbReference>
<accession>A0A316W6M7</accession>
<organism evidence="1 2">
    <name type="scientific">Ceraceosorus guamensis</name>
    <dbReference type="NCBI Taxonomy" id="1522189"/>
    <lineage>
        <taxon>Eukaryota</taxon>
        <taxon>Fungi</taxon>
        <taxon>Dikarya</taxon>
        <taxon>Basidiomycota</taxon>
        <taxon>Ustilaginomycotina</taxon>
        <taxon>Exobasidiomycetes</taxon>
        <taxon>Ceraceosorales</taxon>
        <taxon>Ceraceosoraceae</taxon>
        <taxon>Ceraceosorus</taxon>
    </lineage>
</organism>
<gene>
    <name evidence="1" type="ORF">IE81DRAFT_161582</name>
</gene>